<keyword evidence="6" id="KW-0342">GTP-binding</keyword>
<evidence type="ECO:0000256" key="7">
    <source>
        <dbReference type="ARBA" id="ARBA00047343"/>
    </source>
</evidence>
<dbReference type="InterPro" id="IPR051161">
    <property type="entry name" value="Mannose-6P_isomerase_type2"/>
</dbReference>
<accession>A0A9X1L1D7</accession>
<sequence length="358" mass="40097">MNKNNYLVIMAGGIGSRFWPFSRNDKPKQFLDILGIGKSLIQLTFERFTSLCPPENVLVVTNAEYADLVAEQLPALSSEQILLEPFRRNTAPCIAYAAYKIQEQNPDAVMIVAPSDHVILNTDLFIKTVSTAVEQAADQEKLITIGINPNRPETGFGYIQYLENTGNDLKKVKTFTEKPEKSLAEKFIESGDFVWNSGIFVWGVRAIITGFHQHLPEVAATFDEIRADLGTSHENDSIYNAYSHTANISIDYGIMEKSSDVYVVLGDFDWSDLGSWDALYDMSEKNEDGNVVKANALLYDTTGSLITGPKDQLILVQGLDDYLVTVCDNVFLVCKRGDEKRFRDYVADVKEKKGKEFL</sequence>
<keyword evidence="10" id="KW-1185">Reference proteome</keyword>
<evidence type="ECO:0000256" key="3">
    <source>
        <dbReference type="ARBA" id="ARBA00022679"/>
    </source>
</evidence>
<evidence type="ECO:0000256" key="1">
    <source>
        <dbReference type="ARBA" id="ARBA00006115"/>
    </source>
</evidence>
<dbReference type="EC" id="2.7.7.13" evidence="2"/>
<dbReference type="InterPro" id="IPR049577">
    <property type="entry name" value="GMPP_N"/>
</dbReference>
<dbReference type="InterPro" id="IPR005835">
    <property type="entry name" value="NTP_transferase_dom"/>
</dbReference>
<dbReference type="GO" id="GO:0004475">
    <property type="term" value="F:mannose-1-phosphate guanylyltransferase (GTP) activity"/>
    <property type="evidence" value="ECO:0007669"/>
    <property type="project" value="UniProtKB-EC"/>
</dbReference>
<feature type="domain" description="Nucleotidyl transferase" evidence="8">
    <location>
        <begin position="8"/>
        <end position="287"/>
    </location>
</feature>
<dbReference type="Pfam" id="PF00483">
    <property type="entry name" value="NTP_transferase"/>
    <property type="match status" value="1"/>
</dbReference>
<keyword evidence="5" id="KW-0547">Nucleotide-binding</keyword>
<evidence type="ECO:0000256" key="4">
    <source>
        <dbReference type="ARBA" id="ARBA00022695"/>
    </source>
</evidence>
<evidence type="ECO:0000313" key="9">
    <source>
        <dbReference type="EMBL" id="MCA6078122.1"/>
    </source>
</evidence>
<dbReference type="AlphaFoldDB" id="A0A9X1L1D7"/>
<gene>
    <name evidence="9" type="ORF">LDX50_24840</name>
</gene>
<dbReference type="FunFam" id="3.90.550.10:FF:000046">
    <property type="entry name" value="Mannose-1-phosphate guanylyltransferase (GDP)"/>
    <property type="match status" value="1"/>
</dbReference>
<evidence type="ECO:0000313" key="10">
    <source>
        <dbReference type="Proteomes" id="UP001139409"/>
    </source>
</evidence>
<protein>
    <recommendedName>
        <fullName evidence="2">mannose-1-phosphate guanylyltransferase</fullName>
        <ecNumber evidence="2">2.7.7.13</ecNumber>
    </recommendedName>
</protein>
<evidence type="ECO:0000259" key="8">
    <source>
        <dbReference type="Pfam" id="PF00483"/>
    </source>
</evidence>
<keyword evidence="4 9" id="KW-0548">Nucleotidyltransferase</keyword>
<dbReference type="Proteomes" id="UP001139409">
    <property type="component" value="Unassembled WGS sequence"/>
</dbReference>
<dbReference type="GO" id="GO:0009298">
    <property type="term" value="P:GDP-mannose biosynthetic process"/>
    <property type="evidence" value="ECO:0007669"/>
    <property type="project" value="TreeGrafter"/>
</dbReference>
<organism evidence="9 10">
    <name type="scientific">Fulvivirga sedimenti</name>
    <dbReference type="NCBI Taxonomy" id="2879465"/>
    <lineage>
        <taxon>Bacteria</taxon>
        <taxon>Pseudomonadati</taxon>
        <taxon>Bacteroidota</taxon>
        <taxon>Cytophagia</taxon>
        <taxon>Cytophagales</taxon>
        <taxon>Fulvivirgaceae</taxon>
        <taxon>Fulvivirga</taxon>
    </lineage>
</organism>
<comment type="caution">
    <text evidence="9">The sequence shown here is derived from an EMBL/GenBank/DDBJ whole genome shotgun (WGS) entry which is preliminary data.</text>
</comment>
<keyword evidence="3" id="KW-0808">Transferase</keyword>
<dbReference type="CDD" id="cd02509">
    <property type="entry name" value="GDP-M1P_Guanylyltransferase"/>
    <property type="match status" value="1"/>
</dbReference>
<comment type="catalytic activity">
    <reaction evidence="7">
        <text>alpha-D-mannose 1-phosphate + GTP + H(+) = GDP-alpha-D-mannose + diphosphate</text>
        <dbReference type="Rhea" id="RHEA:15229"/>
        <dbReference type="ChEBI" id="CHEBI:15378"/>
        <dbReference type="ChEBI" id="CHEBI:33019"/>
        <dbReference type="ChEBI" id="CHEBI:37565"/>
        <dbReference type="ChEBI" id="CHEBI:57527"/>
        <dbReference type="ChEBI" id="CHEBI:58409"/>
        <dbReference type="EC" id="2.7.7.13"/>
    </reaction>
</comment>
<dbReference type="GO" id="GO:0005525">
    <property type="term" value="F:GTP binding"/>
    <property type="evidence" value="ECO:0007669"/>
    <property type="project" value="UniProtKB-KW"/>
</dbReference>
<evidence type="ECO:0000256" key="2">
    <source>
        <dbReference type="ARBA" id="ARBA00012387"/>
    </source>
</evidence>
<dbReference type="SUPFAM" id="SSF53448">
    <property type="entry name" value="Nucleotide-diphospho-sugar transferases"/>
    <property type="match status" value="1"/>
</dbReference>
<comment type="similarity">
    <text evidence="1">Belongs to the mannose-6-phosphate isomerase type 2 family.</text>
</comment>
<dbReference type="PANTHER" id="PTHR46390:SF1">
    <property type="entry name" value="MANNOSE-1-PHOSPHATE GUANYLYLTRANSFERASE"/>
    <property type="match status" value="1"/>
</dbReference>
<dbReference type="RefSeq" id="WP_225698978.1">
    <property type="nucleotide sequence ID" value="NZ_JAIXNE010000005.1"/>
</dbReference>
<dbReference type="Gene3D" id="3.90.550.10">
    <property type="entry name" value="Spore Coat Polysaccharide Biosynthesis Protein SpsA, Chain A"/>
    <property type="match status" value="1"/>
</dbReference>
<evidence type="ECO:0000256" key="6">
    <source>
        <dbReference type="ARBA" id="ARBA00023134"/>
    </source>
</evidence>
<dbReference type="InterPro" id="IPR029044">
    <property type="entry name" value="Nucleotide-diphossugar_trans"/>
</dbReference>
<name>A0A9X1L1D7_9BACT</name>
<proteinExistence type="inferred from homology"/>
<dbReference type="PANTHER" id="PTHR46390">
    <property type="entry name" value="MANNOSE-1-PHOSPHATE GUANYLYLTRANSFERASE"/>
    <property type="match status" value="1"/>
</dbReference>
<dbReference type="SUPFAM" id="SSF159283">
    <property type="entry name" value="Guanosine diphospho-D-mannose pyrophosphorylase/mannose-6-phosphate isomerase linker domain"/>
    <property type="match status" value="1"/>
</dbReference>
<dbReference type="EMBL" id="JAIXNE010000005">
    <property type="protein sequence ID" value="MCA6078122.1"/>
    <property type="molecule type" value="Genomic_DNA"/>
</dbReference>
<evidence type="ECO:0000256" key="5">
    <source>
        <dbReference type="ARBA" id="ARBA00022741"/>
    </source>
</evidence>
<reference evidence="9" key="1">
    <citation type="submission" date="2021-09" db="EMBL/GenBank/DDBJ databases">
        <title>Fulvivirga sp. isolated from coastal sediment.</title>
        <authorList>
            <person name="Yu H."/>
        </authorList>
    </citation>
    <scope>NUCLEOTIDE SEQUENCE</scope>
    <source>
        <strain evidence="9">1062</strain>
    </source>
</reference>